<dbReference type="NCBIfam" id="TIGR00103">
    <property type="entry name" value="DNA_YbaB_EbfC"/>
    <property type="match status" value="1"/>
</dbReference>
<organism evidence="5 6">
    <name type="scientific">Caldithrix abyssi DSM 13497</name>
    <dbReference type="NCBI Taxonomy" id="880073"/>
    <lineage>
        <taxon>Bacteria</taxon>
        <taxon>Pseudomonadati</taxon>
        <taxon>Calditrichota</taxon>
        <taxon>Calditrichia</taxon>
        <taxon>Calditrichales</taxon>
        <taxon>Calditrichaceae</taxon>
        <taxon>Caldithrix</taxon>
    </lineage>
</organism>
<dbReference type="InterPro" id="IPR004401">
    <property type="entry name" value="YbaB/EbfC"/>
</dbReference>
<comment type="subunit">
    <text evidence="2">Homodimer.</text>
</comment>
<evidence type="ECO:0000313" key="5">
    <source>
        <dbReference type="EMBL" id="EHO40099.1"/>
    </source>
</evidence>
<dbReference type="Proteomes" id="UP000004671">
    <property type="component" value="Chromosome"/>
</dbReference>
<dbReference type="PANTHER" id="PTHR33449:SF1">
    <property type="entry name" value="NUCLEOID-ASSOCIATED PROTEIN YBAB"/>
    <property type="match status" value="1"/>
</dbReference>
<dbReference type="SUPFAM" id="SSF82607">
    <property type="entry name" value="YbaB-like"/>
    <property type="match status" value="1"/>
</dbReference>
<keyword evidence="6" id="KW-1185">Reference proteome</keyword>
<keyword evidence="3" id="KW-0175">Coiled coil</keyword>
<feature type="coiled-coil region" evidence="3">
    <location>
        <begin position="4"/>
        <end position="31"/>
    </location>
</feature>
<dbReference type="KEGG" id="caby:Cabys_3272"/>
<proteinExistence type="inferred from homology"/>
<gene>
    <name evidence="4" type="ORF">Cabys_3272</name>
    <name evidence="5" type="ORF">Calab_0454</name>
</gene>
<dbReference type="PIRSF" id="PIRSF004555">
    <property type="entry name" value="UCP004555"/>
    <property type="match status" value="1"/>
</dbReference>
<dbReference type="InParanoid" id="H1XR05"/>
<dbReference type="GO" id="GO:0003677">
    <property type="term" value="F:DNA binding"/>
    <property type="evidence" value="ECO:0007669"/>
    <property type="project" value="UniProtKB-UniRule"/>
</dbReference>
<evidence type="ECO:0000313" key="4">
    <source>
        <dbReference type="EMBL" id="APF20020.1"/>
    </source>
</evidence>
<sequence length="112" mass="12256">MLDMNNILKQAQKMQEEMKKVQDSLASVTVEGSAGGGMVKVIANCKLEILSIKIEPDILKEEDQEMIEDLLVAAVNQAIQNAQKRAEEEMKKVTGGLLGNLNLPDGFKFPGL</sequence>
<reference evidence="4 7" key="2">
    <citation type="submission" date="2016-11" db="EMBL/GenBank/DDBJ databases">
        <title>Genomic analysis of Caldithrix abyssi and proposal of a novel bacterial phylum Caldithrichaeota.</title>
        <authorList>
            <person name="Kublanov I."/>
            <person name="Sigalova O."/>
            <person name="Gavrilov S."/>
            <person name="Lebedinsky A."/>
            <person name="Ivanova N."/>
            <person name="Daum C."/>
            <person name="Reddy T."/>
            <person name="Klenk H.P."/>
            <person name="Goker M."/>
            <person name="Reva O."/>
            <person name="Miroshnichenko M."/>
            <person name="Kyprides N."/>
            <person name="Woyke T."/>
            <person name="Gelfand M."/>
        </authorList>
    </citation>
    <scope>NUCLEOTIDE SEQUENCE [LARGE SCALE GENOMIC DNA]</scope>
    <source>
        <strain evidence="4 7">LF13</strain>
    </source>
</reference>
<dbReference type="RefSeq" id="WP_006927019.1">
    <property type="nucleotide sequence ID" value="NZ_CM001402.1"/>
</dbReference>
<dbReference type="GO" id="GO:0043590">
    <property type="term" value="C:bacterial nucleoid"/>
    <property type="evidence" value="ECO:0007669"/>
    <property type="project" value="UniProtKB-UniRule"/>
</dbReference>
<dbReference type="EMBL" id="CM001402">
    <property type="protein sequence ID" value="EHO40099.1"/>
    <property type="molecule type" value="Genomic_DNA"/>
</dbReference>
<evidence type="ECO:0000313" key="6">
    <source>
        <dbReference type="Proteomes" id="UP000004671"/>
    </source>
</evidence>
<dbReference type="HAMAP" id="MF_00274">
    <property type="entry name" value="DNA_YbaB_EbfC"/>
    <property type="match status" value="1"/>
</dbReference>
<name>H1XR05_CALAY</name>
<comment type="function">
    <text evidence="2">Binds to DNA and alters its conformation. May be involved in regulation of gene expression, nucleoid organization and DNA protection.</text>
</comment>
<dbReference type="GO" id="GO:0005829">
    <property type="term" value="C:cytosol"/>
    <property type="evidence" value="ECO:0007669"/>
    <property type="project" value="TreeGrafter"/>
</dbReference>
<dbReference type="STRING" id="880073.Cabys_3272"/>
<keyword evidence="2" id="KW-0963">Cytoplasm</keyword>
<dbReference type="eggNOG" id="COG0718">
    <property type="taxonomic scope" value="Bacteria"/>
</dbReference>
<dbReference type="FunCoup" id="H1XR05">
    <property type="interactions" value="394"/>
</dbReference>
<dbReference type="Pfam" id="PF02575">
    <property type="entry name" value="YbaB_DNA_bd"/>
    <property type="match status" value="1"/>
</dbReference>
<comment type="similarity">
    <text evidence="2">Belongs to the YbaB/EbfC family.</text>
</comment>
<evidence type="ECO:0000256" key="3">
    <source>
        <dbReference type="SAM" id="Coils"/>
    </source>
</evidence>
<dbReference type="OrthoDB" id="9803080at2"/>
<keyword evidence="1 2" id="KW-0238">DNA-binding</keyword>
<protein>
    <recommendedName>
        <fullName evidence="2">Nucleoid-associated protein Cabys_3272</fullName>
    </recommendedName>
</protein>
<evidence type="ECO:0000256" key="1">
    <source>
        <dbReference type="ARBA" id="ARBA00023125"/>
    </source>
</evidence>
<dbReference type="PANTHER" id="PTHR33449">
    <property type="entry name" value="NUCLEOID-ASSOCIATED PROTEIN YBAB"/>
    <property type="match status" value="1"/>
</dbReference>
<evidence type="ECO:0000313" key="7">
    <source>
        <dbReference type="Proteomes" id="UP000183868"/>
    </source>
</evidence>
<dbReference type="Gene3D" id="3.30.1310.10">
    <property type="entry name" value="Nucleoid-associated protein YbaB-like domain"/>
    <property type="match status" value="1"/>
</dbReference>
<dbReference type="HOGENOM" id="CLU_140930_3_0_0"/>
<dbReference type="EMBL" id="CP018099">
    <property type="protein sequence ID" value="APF20020.1"/>
    <property type="molecule type" value="Genomic_DNA"/>
</dbReference>
<evidence type="ECO:0000256" key="2">
    <source>
        <dbReference type="HAMAP-Rule" id="MF_00274"/>
    </source>
</evidence>
<accession>H1XR05</accession>
<dbReference type="AlphaFoldDB" id="H1XR05"/>
<dbReference type="InterPro" id="IPR036894">
    <property type="entry name" value="YbaB-like_sf"/>
</dbReference>
<comment type="subcellular location">
    <subcellularLocation>
        <location evidence="2">Cytoplasm</location>
        <location evidence="2">Nucleoid</location>
    </subcellularLocation>
</comment>
<reference evidence="5 6" key="1">
    <citation type="submission" date="2011-09" db="EMBL/GenBank/DDBJ databases">
        <title>The permanent draft genome of Caldithrix abyssi DSM 13497.</title>
        <authorList>
            <consortium name="US DOE Joint Genome Institute (JGI-PGF)"/>
            <person name="Lucas S."/>
            <person name="Han J."/>
            <person name="Lapidus A."/>
            <person name="Bruce D."/>
            <person name="Goodwin L."/>
            <person name="Pitluck S."/>
            <person name="Peters L."/>
            <person name="Kyrpides N."/>
            <person name="Mavromatis K."/>
            <person name="Ivanova N."/>
            <person name="Mikhailova N."/>
            <person name="Chertkov O."/>
            <person name="Detter J.C."/>
            <person name="Tapia R."/>
            <person name="Han C."/>
            <person name="Land M."/>
            <person name="Hauser L."/>
            <person name="Markowitz V."/>
            <person name="Cheng J.-F."/>
            <person name="Hugenholtz P."/>
            <person name="Woyke T."/>
            <person name="Wu D."/>
            <person name="Spring S."/>
            <person name="Brambilla E."/>
            <person name="Klenk H.-P."/>
            <person name="Eisen J.A."/>
        </authorList>
    </citation>
    <scope>NUCLEOTIDE SEQUENCE [LARGE SCALE GENOMIC DNA]</scope>
    <source>
        <strain evidence="5 6">DSM 13497</strain>
    </source>
</reference>
<dbReference type="Proteomes" id="UP000183868">
    <property type="component" value="Chromosome"/>
</dbReference>
<dbReference type="PaxDb" id="880073-Calab_0454"/>